<sequence length="69" mass="8282">MEQMNLFNDDQLDIPETVLSPIECNKKLNSQDFAANQKLFSEYVKLIQRQHKCSWFEARQLFFKIRDIS</sequence>
<evidence type="ECO:0000313" key="1">
    <source>
        <dbReference type="EMBL" id="CCG46043.1"/>
    </source>
</evidence>
<dbReference type="HOGENOM" id="CLU_2770150_0_0_9"/>
<dbReference type="KEGG" id="hhd:HBHAL_3698"/>
<evidence type="ECO:0000313" key="2">
    <source>
        <dbReference type="Proteomes" id="UP000007397"/>
    </source>
</evidence>
<dbReference type="EMBL" id="HE717023">
    <property type="protein sequence ID" value="CCG46043.1"/>
    <property type="molecule type" value="Genomic_DNA"/>
</dbReference>
<dbReference type="AlphaFoldDB" id="I0JPH3"/>
<reference evidence="1 2" key="1">
    <citation type="journal article" date="2013" name="Environ. Microbiol.">
        <title>Chloride and organic osmolytes: a hybrid strategy to cope with elevated salinities by the moderately halophilic, chloride-dependent bacterium Halobacillus halophilus.</title>
        <authorList>
            <person name="Saum S.H."/>
            <person name="Pfeiffer F."/>
            <person name="Palm P."/>
            <person name="Rampp M."/>
            <person name="Schuster S.C."/>
            <person name="Muller V."/>
            <person name="Oesterhelt D."/>
        </authorList>
    </citation>
    <scope>NUCLEOTIDE SEQUENCE [LARGE SCALE GENOMIC DNA]</scope>
    <source>
        <strain evidence="2">ATCC 35676 / DSM 2266 / JCM 20832 / KCTC 3685 / LMG 17431 / NBRC 102448 / NCIMB 2269</strain>
    </source>
</reference>
<protein>
    <submittedName>
        <fullName evidence="1">Uncharacterized protein</fullName>
    </submittedName>
</protein>
<name>I0JPH3_HALH3</name>
<gene>
    <name evidence="1" type="ordered locus">HBHAL_3698</name>
</gene>
<accession>I0JPH3</accession>
<dbReference type="RefSeq" id="WP_014643932.1">
    <property type="nucleotide sequence ID" value="NC_017668.1"/>
</dbReference>
<organism evidence="1 2">
    <name type="scientific">Halobacillus halophilus (strain ATCC 35676 / DSM 2266 / JCM 20832 / KCTC 3685 / LMG 17431 / NBRC 102448 / NCIMB 2269)</name>
    <name type="common">Sporosarcina halophila</name>
    <dbReference type="NCBI Taxonomy" id="866895"/>
    <lineage>
        <taxon>Bacteria</taxon>
        <taxon>Bacillati</taxon>
        <taxon>Bacillota</taxon>
        <taxon>Bacilli</taxon>
        <taxon>Bacillales</taxon>
        <taxon>Bacillaceae</taxon>
        <taxon>Halobacillus</taxon>
    </lineage>
</organism>
<keyword evidence="2" id="KW-1185">Reference proteome</keyword>
<proteinExistence type="predicted"/>
<dbReference type="Proteomes" id="UP000007397">
    <property type="component" value="Chromosome"/>
</dbReference>
<dbReference type="PATRIC" id="fig|866895.3.peg.2728"/>